<dbReference type="EMBL" id="PDFK01000001">
    <property type="protein sequence ID" value="PKU53033.1"/>
    <property type="molecule type" value="Genomic_DNA"/>
</dbReference>
<protein>
    <submittedName>
        <fullName evidence="2">Uncharacterized protein</fullName>
    </submittedName>
</protein>
<accession>A0A2I0V423</accession>
<evidence type="ECO:0000313" key="3">
    <source>
        <dbReference type="Proteomes" id="UP000234956"/>
    </source>
</evidence>
<dbReference type="Proteomes" id="UP000234956">
    <property type="component" value="Unassembled WGS sequence"/>
</dbReference>
<evidence type="ECO:0000313" key="2">
    <source>
        <dbReference type="EMBL" id="PKU53033.1"/>
    </source>
</evidence>
<dbReference type="RefSeq" id="WP_036127293.1">
    <property type="nucleotide sequence ID" value="NZ_JAZBNI010000003.1"/>
</dbReference>
<comment type="caution">
    <text evidence="2">The sequence shown here is derived from an EMBL/GenBank/DDBJ whole genome shotgun (WGS) entry which is preliminary data.</text>
</comment>
<proteinExistence type="predicted"/>
<keyword evidence="1" id="KW-1133">Transmembrane helix</keyword>
<organism evidence="2 3">
    <name type="scientific">Lysinibacillus fusiformis</name>
    <dbReference type="NCBI Taxonomy" id="28031"/>
    <lineage>
        <taxon>Bacteria</taxon>
        <taxon>Bacillati</taxon>
        <taxon>Bacillota</taxon>
        <taxon>Bacilli</taxon>
        <taxon>Bacillales</taxon>
        <taxon>Bacillaceae</taxon>
        <taxon>Lysinibacillus</taxon>
    </lineage>
</organism>
<keyword evidence="1" id="KW-0812">Transmembrane</keyword>
<dbReference type="AlphaFoldDB" id="A0A2I0V423"/>
<reference evidence="2 3" key="1">
    <citation type="submission" date="2017-10" db="EMBL/GenBank/DDBJ databases">
        <title>Draft genome of Lysinibacillus fusiformis strain Juneja, a laboratory-derived pathogen of Drosophila melanogaster.</title>
        <authorList>
            <person name="Smith B.R."/>
            <person name="Unckless R.L."/>
        </authorList>
    </citation>
    <scope>NUCLEOTIDE SEQUENCE [LARGE SCALE GENOMIC DNA]</scope>
    <source>
        <strain evidence="2 3">Juneja</strain>
    </source>
</reference>
<feature type="transmembrane region" description="Helical" evidence="1">
    <location>
        <begin position="9"/>
        <end position="29"/>
    </location>
</feature>
<gene>
    <name evidence="2" type="ORF">CRI88_01500</name>
</gene>
<keyword evidence="1" id="KW-0472">Membrane</keyword>
<name>A0A2I0V423_9BACI</name>
<sequence>MNKPFYKKWWFILIITFIVIGAIGTTMIGDDQKTSEKELKKKNDVIVIDMKAANDTNIPLEERIAKIAADLFGTTTTDGRDRDIRVESMGNTYYLKLMIDNSITKKKKLNDAQQNTVKLLKILKDVEDMGNIHINWQDHFKDDYGNPTTGSAMTTVIKKTDMDKIDLANFPASDLKKIASYYYST</sequence>
<evidence type="ECO:0000256" key="1">
    <source>
        <dbReference type="SAM" id="Phobius"/>
    </source>
</evidence>